<organism evidence="8 9">
    <name type="scientific">Massilia violaceinigra</name>
    <dbReference type="NCBI Taxonomy" id="2045208"/>
    <lineage>
        <taxon>Bacteria</taxon>
        <taxon>Pseudomonadati</taxon>
        <taxon>Pseudomonadota</taxon>
        <taxon>Betaproteobacteria</taxon>
        <taxon>Burkholderiales</taxon>
        <taxon>Oxalobacteraceae</taxon>
        <taxon>Telluria group</taxon>
        <taxon>Massilia</taxon>
    </lineage>
</organism>
<feature type="signal peptide" evidence="4">
    <location>
        <begin position="1"/>
        <end position="37"/>
    </location>
</feature>
<keyword evidence="3" id="KW-0998">Cell outer membrane</keyword>
<feature type="domain" description="Haemolysin activator HlyB C-terminal" evidence="5">
    <location>
        <begin position="239"/>
        <end position="559"/>
    </location>
</feature>
<dbReference type="Gene3D" id="3.10.20.310">
    <property type="entry name" value="membrane protein fhac"/>
    <property type="match status" value="1"/>
</dbReference>
<dbReference type="Pfam" id="PF17287">
    <property type="entry name" value="POTRA_3"/>
    <property type="match status" value="1"/>
</dbReference>
<protein>
    <submittedName>
        <fullName evidence="8">Outer membrane hemolysin activator protein</fullName>
    </submittedName>
</protein>
<evidence type="ECO:0000256" key="1">
    <source>
        <dbReference type="ARBA" id="ARBA00022452"/>
    </source>
</evidence>
<reference evidence="8" key="1">
    <citation type="submission" date="2017-10" db="EMBL/GenBank/DDBJ databases">
        <title>Massilia psychrophilum sp. nov., a novel purple-pigmented bacterium isolated from Tianshan glacier, Xinjiang Municipality, China.</title>
        <authorList>
            <person name="Wang H."/>
        </authorList>
    </citation>
    <scope>NUCLEOTIDE SEQUENCE [LARGE SCALE GENOMIC DNA]</scope>
    <source>
        <strain evidence="8">B2</strain>
    </source>
</reference>
<dbReference type="GO" id="GO:0046819">
    <property type="term" value="P:protein secretion by the type V secretion system"/>
    <property type="evidence" value="ECO:0007669"/>
    <property type="project" value="TreeGrafter"/>
</dbReference>
<accession>A0A2D2DNJ4</accession>
<evidence type="ECO:0000313" key="8">
    <source>
        <dbReference type="EMBL" id="ATQ76537.1"/>
    </source>
</evidence>
<feature type="chain" id="PRO_5013931273" evidence="4">
    <location>
        <begin position="38"/>
        <end position="595"/>
    </location>
</feature>
<dbReference type="KEGG" id="mass:CR152_19970"/>
<evidence type="ECO:0000256" key="3">
    <source>
        <dbReference type="ARBA" id="ARBA00023237"/>
    </source>
</evidence>
<dbReference type="PANTHER" id="PTHR34597:SF3">
    <property type="entry name" value="OUTER MEMBRANE TRANSPORTER CDIB"/>
    <property type="match status" value="1"/>
</dbReference>
<dbReference type="OrthoDB" id="290122at2"/>
<sequence length="595" mass="63780">MLLTQNKKSPCFSPRRSSLGSLVRTALLLMTTSAASAQQVPVQGAVALNPLDVAQEGIRRQEERTREQQQQLQTKADLLQPAQAASDMSRLPVEKPCFVIRTITVGNKQELGSMASTVAPFVGQCVGVQGVRQIAAVLDARLIALGYVTTRVSLPQQNLSEGNLVFALHIGRVAGVKMVKAGVPGDVADNDWGTWKNAFPLSAGDMLNIRDLEQGVEQMKRLPSQTVTTRIEPGMDADTSVVLVERTAATLLERTRASVTLDNSGSEALGRAQLSGSLSLDNAAGLNDILSLSSNINAQQPKRDHRSYSLSANYSIPWDYHTFSASHSSSRFAQFVQGTTARFLSSGSSKTAEARWNYLAWRTASAKAGVYAAISTRRAQSFLDDVELVVQRRRTTSAQGGVTLKQYLGQGMLDLDLGYRSGVGLGSAEDDYPSAAEGGLTLRPRIFSFNASYSQPFKLAERTLHYSASLRLQKTSDMTLSADQISIGGRYSVRGFDGDSVLLAESGAILRNDLSTGLPSIAGIDSSVFIALDVGKVSGPSAAGLVGHTLAGLAAGVRGRWKALVFDVSLATPVSKPERFKTRSLTPYVSITYSR</sequence>
<dbReference type="Proteomes" id="UP000229897">
    <property type="component" value="Chromosome"/>
</dbReference>
<feature type="domain" description="Polypeptide-transport-associated ShlB-type" evidence="6">
    <location>
        <begin position="114"/>
        <end position="165"/>
    </location>
</feature>
<dbReference type="InterPro" id="IPR005565">
    <property type="entry name" value="Hemolysn_activator_HlyB_C"/>
</dbReference>
<dbReference type="EMBL" id="CP024608">
    <property type="protein sequence ID" value="ATQ76537.1"/>
    <property type="molecule type" value="Genomic_DNA"/>
</dbReference>
<keyword evidence="1" id="KW-1134">Transmembrane beta strand</keyword>
<dbReference type="AlphaFoldDB" id="A0A2D2DNJ4"/>
<proteinExistence type="predicted"/>
<dbReference type="GO" id="GO:0008320">
    <property type="term" value="F:protein transmembrane transporter activity"/>
    <property type="evidence" value="ECO:0007669"/>
    <property type="project" value="TreeGrafter"/>
</dbReference>
<dbReference type="Pfam" id="PF08479">
    <property type="entry name" value="POTRA_2"/>
    <property type="match status" value="1"/>
</dbReference>
<keyword evidence="2" id="KW-0812">Transmembrane</keyword>
<dbReference type="PIRSF" id="PIRSF029745">
    <property type="entry name" value="FhaC"/>
    <property type="match status" value="1"/>
</dbReference>
<evidence type="ECO:0000313" key="9">
    <source>
        <dbReference type="Proteomes" id="UP000229897"/>
    </source>
</evidence>
<dbReference type="InterPro" id="IPR027282">
    <property type="entry name" value="TPS"/>
</dbReference>
<dbReference type="PANTHER" id="PTHR34597">
    <property type="entry name" value="SLR1661 PROTEIN"/>
    <property type="match status" value="1"/>
</dbReference>
<dbReference type="InterPro" id="IPR051544">
    <property type="entry name" value="TPS_OM_transporter"/>
</dbReference>
<keyword evidence="1" id="KW-0472">Membrane</keyword>
<evidence type="ECO:0000259" key="5">
    <source>
        <dbReference type="Pfam" id="PF03865"/>
    </source>
</evidence>
<gene>
    <name evidence="8" type="ORF">CR152_19970</name>
</gene>
<evidence type="ECO:0000256" key="4">
    <source>
        <dbReference type="SAM" id="SignalP"/>
    </source>
</evidence>
<evidence type="ECO:0000256" key="2">
    <source>
        <dbReference type="ARBA" id="ARBA00022692"/>
    </source>
</evidence>
<dbReference type="GO" id="GO:0098046">
    <property type="term" value="C:type V protein secretion system complex"/>
    <property type="evidence" value="ECO:0007669"/>
    <property type="project" value="TreeGrafter"/>
</dbReference>
<dbReference type="Gene3D" id="2.40.160.50">
    <property type="entry name" value="membrane protein fhac: a member of the omp85/tpsb transporter family"/>
    <property type="match status" value="1"/>
</dbReference>
<dbReference type="InterPro" id="IPR013686">
    <property type="entry name" value="Polypept-transport_assoc_ShlB"/>
</dbReference>
<evidence type="ECO:0000259" key="6">
    <source>
        <dbReference type="Pfam" id="PF08479"/>
    </source>
</evidence>
<keyword evidence="4" id="KW-0732">Signal</keyword>
<dbReference type="Pfam" id="PF03865">
    <property type="entry name" value="ShlB"/>
    <property type="match status" value="1"/>
</dbReference>
<evidence type="ECO:0000259" key="7">
    <source>
        <dbReference type="Pfam" id="PF17287"/>
    </source>
</evidence>
<feature type="domain" description="ShlB POTRA" evidence="7">
    <location>
        <begin position="190"/>
        <end position="233"/>
    </location>
</feature>
<keyword evidence="9" id="KW-1185">Reference proteome</keyword>
<dbReference type="InterPro" id="IPR035251">
    <property type="entry name" value="ShlB_POTRA"/>
</dbReference>
<name>A0A2D2DNJ4_9BURK</name>